<dbReference type="AlphaFoldDB" id="A0A7C2XMC0"/>
<reference evidence="2" key="1">
    <citation type="journal article" date="2020" name="mSystems">
        <title>Genome- and Community-Level Interaction Insights into Carbon Utilization and Element Cycling Functions of Hydrothermarchaeota in Hydrothermal Sediment.</title>
        <authorList>
            <person name="Zhou Z."/>
            <person name="Liu Y."/>
            <person name="Xu W."/>
            <person name="Pan J."/>
            <person name="Luo Z.H."/>
            <person name="Li M."/>
        </authorList>
    </citation>
    <scope>NUCLEOTIDE SEQUENCE [LARGE SCALE GENOMIC DNA]</scope>
    <source>
        <strain evidence="2">SpSt-1224</strain>
    </source>
</reference>
<sequence>MQHLCCAAVIAPFAGLGGQLFGYRSVLSFFICHDQQLCGCGCRVVGNWGNEAGNQLIQQKNIQSSPFKGEKLFEIWHASCSLSRSREKMTQQEKSRQRDKEDAMKNATGIGQEMVGTRVDHQAVAEGAGQAGIGIIAILAALIGAWGLACLVGGVMEGGAADLVRGLIAAVTGR</sequence>
<proteinExistence type="predicted"/>
<protein>
    <submittedName>
        <fullName evidence="2">Uncharacterized protein</fullName>
    </submittedName>
</protein>
<evidence type="ECO:0000256" key="1">
    <source>
        <dbReference type="SAM" id="MobiDB-lite"/>
    </source>
</evidence>
<gene>
    <name evidence="2" type="ORF">ENN98_04030</name>
</gene>
<dbReference type="EMBL" id="DSDS01000092">
    <property type="protein sequence ID" value="HET97852.1"/>
    <property type="molecule type" value="Genomic_DNA"/>
</dbReference>
<feature type="region of interest" description="Disordered" evidence="1">
    <location>
        <begin position="84"/>
        <end position="103"/>
    </location>
</feature>
<organism evidence="2">
    <name type="scientific">Desulfurivibrio alkaliphilus</name>
    <dbReference type="NCBI Taxonomy" id="427923"/>
    <lineage>
        <taxon>Bacteria</taxon>
        <taxon>Pseudomonadati</taxon>
        <taxon>Thermodesulfobacteriota</taxon>
        <taxon>Desulfobulbia</taxon>
        <taxon>Desulfobulbales</taxon>
        <taxon>Desulfobulbaceae</taxon>
        <taxon>Desulfurivibrio</taxon>
    </lineage>
</organism>
<evidence type="ECO:0000313" key="2">
    <source>
        <dbReference type="EMBL" id="HET97852.1"/>
    </source>
</evidence>
<dbReference type="Proteomes" id="UP000885986">
    <property type="component" value="Unassembled WGS sequence"/>
</dbReference>
<comment type="caution">
    <text evidence="2">The sequence shown here is derived from an EMBL/GenBank/DDBJ whole genome shotgun (WGS) entry which is preliminary data.</text>
</comment>
<name>A0A7C2XMC0_9BACT</name>
<accession>A0A7C2XMC0</accession>